<dbReference type="EMBL" id="JAEMWZ010000549">
    <property type="protein sequence ID" value="KAG7112718.1"/>
    <property type="molecule type" value="Genomic_DNA"/>
</dbReference>
<reference evidence="1" key="1">
    <citation type="journal article" date="2021" name="Mol. Plant Pathol.">
        <title>A 20-kb lineage-specific genomic region tames virulence in pathogenic amphidiploid Verticillium longisporum.</title>
        <authorList>
            <person name="Harting R."/>
            <person name="Starke J."/>
            <person name="Kusch H."/>
            <person name="Poggeler S."/>
            <person name="Maurus I."/>
            <person name="Schluter R."/>
            <person name="Landesfeind M."/>
            <person name="Bulla I."/>
            <person name="Nowrousian M."/>
            <person name="de Jonge R."/>
            <person name="Stahlhut G."/>
            <person name="Hoff K.J."/>
            <person name="Asshauer K.P."/>
            <person name="Thurmer A."/>
            <person name="Stanke M."/>
            <person name="Daniel R."/>
            <person name="Morgenstern B."/>
            <person name="Thomma B.P.H.J."/>
            <person name="Kronstad J.W."/>
            <person name="Braus-Stromeyer S.A."/>
            <person name="Braus G.H."/>
        </authorList>
    </citation>
    <scope>NUCLEOTIDE SEQUENCE</scope>
    <source>
        <strain evidence="1">Vl32</strain>
    </source>
</reference>
<dbReference type="OrthoDB" id="5425448at2759"/>
<dbReference type="AlphaFoldDB" id="A0A8I2Z7C6"/>
<accession>A0A8I2Z7C6</accession>
<proteinExistence type="predicted"/>
<evidence type="ECO:0000313" key="1">
    <source>
        <dbReference type="EMBL" id="KAG7112718.1"/>
    </source>
</evidence>
<comment type="caution">
    <text evidence="1">The sequence shown here is derived from an EMBL/GenBank/DDBJ whole genome shotgun (WGS) entry which is preliminary data.</text>
</comment>
<protein>
    <submittedName>
        <fullName evidence="1">Uncharacterized protein</fullName>
    </submittedName>
</protein>
<dbReference type="Proteomes" id="UP000689129">
    <property type="component" value="Unassembled WGS sequence"/>
</dbReference>
<organism evidence="1 2">
    <name type="scientific">Verticillium longisporum</name>
    <name type="common">Verticillium dahliae var. longisporum</name>
    <dbReference type="NCBI Taxonomy" id="100787"/>
    <lineage>
        <taxon>Eukaryota</taxon>
        <taxon>Fungi</taxon>
        <taxon>Dikarya</taxon>
        <taxon>Ascomycota</taxon>
        <taxon>Pezizomycotina</taxon>
        <taxon>Sordariomycetes</taxon>
        <taxon>Hypocreomycetidae</taxon>
        <taxon>Glomerellales</taxon>
        <taxon>Plectosphaerellaceae</taxon>
        <taxon>Verticillium</taxon>
    </lineage>
</organism>
<sequence length="197" mass="22086">MKAPAREAAKKTRTDRSICIACKQKKQGCMRPMESPNSSCVNCVKHASKRPGPCSRAFFDDIVSSGALNYISSTKDDKVALLLALGNMPSRATYSGRNIDPEAAHEEKYLVCAAHLARIIARKVEVEAYTHLQTRCHNANQLSDADLNRLLQNIGLLLVSLRWRHTWWGMLGDGTIQCEPYRGEYEMVRTSFQVTRS</sequence>
<name>A0A8I2Z7C6_VERLO</name>
<gene>
    <name evidence="1" type="ORF">HYQ45_017146</name>
</gene>
<evidence type="ECO:0000313" key="2">
    <source>
        <dbReference type="Proteomes" id="UP000689129"/>
    </source>
</evidence>